<feature type="domain" description="Glycosyltransferase 2-like" evidence="7">
    <location>
        <begin position="7"/>
        <end position="134"/>
    </location>
</feature>
<dbReference type="InterPro" id="IPR029044">
    <property type="entry name" value="Nucleotide-diphossugar_trans"/>
</dbReference>
<dbReference type="InterPro" id="IPR004960">
    <property type="entry name" value="LipA_acyltrans"/>
</dbReference>
<evidence type="ECO:0000256" key="3">
    <source>
        <dbReference type="ARBA" id="ARBA00022519"/>
    </source>
</evidence>
<reference evidence="8 9" key="1">
    <citation type="submission" date="2016-07" db="EMBL/GenBank/DDBJ databases">
        <title>Comparative genomics of the Campylobacter concisus group.</title>
        <authorList>
            <person name="Miller W.G."/>
            <person name="Yee E."/>
            <person name="Chapman M.H."/>
            <person name="Huynh S."/>
            <person name="Bono J.L."/>
            <person name="On S.L.W."/>
            <person name="StLeger J."/>
            <person name="Foster G."/>
            <person name="Parker C.T."/>
        </authorList>
    </citation>
    <scope>NUCLEOTIDE SEQUENCE [LARGE SCALE GENOMIC DNA]</scope>
    <source>
        <strain evidence="8 9">ATCC 33238</strain>
    </source>
</reference>
<dbReference type="KEGG" id="crx:CRECT_1039"/>
<organism evidence="8 9">
    <name type="scientific">Campylobacter rectus</name>
    <name type="common">Wolinella recta</name>
    <dbReference type="NCBI Taxonomy" id="203"/>
    <lineage>
        <taxon>Bacteria</taxon>
        <taxon>Pseudomonadati</taxon>
        <taxon>Campylobacterota</taxon>
        <taxon>Epsilonproteobacteria</taxon>
        <taxon>Campylobacterales</taxon>
        <taxon>Campylobacteraceae</taxon>
        <taxon>Campylobacter</taxon>
    </lineage>
</organism>
<accession>A0A6G5QLW9</accession>
<dbReference type="EMBL" id="CP012543">
    <property type="protein sequence ID" value="QCD46705.1"/>
    <property type="molecule type" value="Genomic_DNA"/>
</dbReference>
<dbReference type="GO" id="GO:0005886">
    <property type="term" value="C:plasma membrane"/>
    <property type="evidence" value="ECO:0007669"/>
    <property type="project" value="UniProtKB-SubCell"/>
</dbReference>
<dbReference type="Pfam" id="PF00535">
    <property type="entry name" value="Glycos_transf_2"/>
    <property type="match status" value="1"/>
</dbReference>
<dbReference type="Gene3D" id="3.90.550.10">
    <property type="entry name" value="Spore Coat Polysaccharide Biosynthesis Protein SpsA, Chain A"/>
    <property type="match status" value="1"/>
</dbReference>
<dbReference type="SUPFAM" id="SSF53448">
    <property type="entry name" value="Nucleotide-diphospho-sugar transferases"/>
    <property type="match status" value="1"/>
</dbReference>
<dbReference type="GO" id="GO:0016746">
    <property type="term" value="F:acyltransferase activity"/>
    <property type="evidence" value="ECO:0007669"/>
    <property type="project" value="UniProtKB-KW"/>
</dbReference>
<dbReference type="GO" id="GO:0006487">
    <property type="term" value="P:protein N-linked glycosylation"/>
    <property type="evidence" value="ECO:0007669"/>
    <property type="project" value="TreeGrafter"/>
</dbReference>
<dbReference type="GO" id="GO:0009247">
    <property type="term" value="P:glycolipid biosynthetic process"/>
    <property type="evidence" value="ECO:0007669"/>
    <property type="project" value="UniProtKB-ARBA"/>
</dbReference>
<keyword evidence="6" id="KW-0012">Acyltransferase</keyword>
<keyword evidence="5" id="KW-0472">Membrane</keyword>
<dbReference type="AlphaFoldDB" id="A0A6G5QLW9"/>
<dbReference type="RefSeq" id="WP_002945604.1">
    <property type="nucleotide sequence ID" value="NZ_CP012543.1"/>
</dbReference>
<gene>
    <name evidence="8" type="ORF">CRECT_1039</name>
</gene>
<evidence type="ECO:0000256" key="6">
    <source>
        <dbReference type="ARBA" id="ARBA00023315"/>
    </source>
</evidence>
<evidence type="ECO:0000256" key="5">
    <source>
        <dbReference type="ARBA" id="ARBA00023136"/>
    </source>
</evidence>
<protein>
    <submittedName>
        <fullName evidence="8">Glycosyltransferase, family 2</fullName>
    </submittedName>
</protein>
<evidence type="ECO:0000256" key="4">
    <source>
        <dbReference type="ARBA" id="ARBA00022679"/>
    </source>
</evidence>
<evidence type="ECO:0000259" key="7">
    <source>
        <dbReference type="Pfam" id="PF00535"/>
    </source>
</evidence>
<dbReference type="CDD" id="cd07984">
    <property type="entry name" value="LPLAT_LABLAT-like"/>
    <property type="match status" value="1"/>
</dbReference>
<sequence>MNKFAFLVPFYNHPQNIKALIAALKAYKLPVIVVDDGSDEASKRILAELERAEDILLLTRAQNGGKGIAMKDGFKFALECGFSHVLQIDADFQHDAALIGEFLRQSEAHPQSIVCANPIYGEDAPKSRVYGRKITNFWVAINTLSLGVKDAMCGFRVYPLRELKKAAAKSKTNRMEFDIEILVNAVRQGINVCWIDTYVRYEKGGVSHFKMLRDNALISLMHAKCFFSLPKFALGKIWRACGVNLKKKSSDMSRKFKDEQAVSTSEGTRTESKFKSVAQEQTVAKPLKFDDADGARILTKPQENAKSHKFGREECLQGESESQTAAAASKFEIVLNERGVEKFNGTQKMKGEQNLINLQEADAPHKFKTLQNSVQDARENSVANAVQIPIRPQKDAKTNNVSQENSEQNLWWKKQERGGAFFLRLSLFLAQILPEFALKLIVKIVVWFYYIFSKNERENIAAFRRNLSEFAGAQTLKGTSVFSHFEAFGGAICDKFRVWKGKIKDDELEIIDLERIKSELIGAQKGQILLTAHLGNVEICKALGARVEGFRMVILTYDENSRKFNEVLREISKNDGSVRMMAVNKLDVAAMLELKNIVESGEHIGIMGDRTPLGGDKAARVKFLGKEASFNYGPYLIAGILGVKISSLWCQKVGGKFRIELVPLASAVKLGRDKAAAAREYLQIYVRELENRCKQTPTQWFNFFDFWR</sequence>
<evidence type="ECO:0000256" key="2">
    <source>
        <dbReference type="ARBA" id="ARBA00022475"/>
    </source>
</evidence>
<evidence type="ECO:0000313" key="9">
    <source>
        <dbReference type="Proteomes" id="UP000502377"/>
    </source>
</evidence>
<keyword evidence="2" id="KW-1003">Cell membrane</keyword>
<name>A0A6G5QLW9_CAMRE</name>
<keyword evidence="3" id="KW-0997">Cell inner membrane</keyword>
<dbReference type="CDD" id="cd04179">
    <property type="entry name" value="DPM_DPG-synthase_like"/>
    <property type="match status" value="1"/>
</dbReference>
<dbReference type="PANTHER" id="PTHR10859:SF91">
    <property type="entry name" value="DOLICHYL-PHOSPHATE BETA-GLUCOSYLTRANSFERASE"/>
    <property type="match status" value="1"/>
</dbReference>
<dbReference type="Proteomes" id="UP000502377">
    <property type="component" value="Chromosome"/>
</dbReference>
<evidence type="ECO:0000313" key="8">
    <source>
        <dbReference type="EMBL" id="QCD46705.1"/>
    </source>
</evidence>
<comment type="subcellular location">
    <subcellularLocation>
        <location evidence="1">Cell inner membrane</location>
    </subcellularLocation>
</comment>
<proteinExistence type="predicted"/>
<evidence type="ECO:0000256" key="1">
    <source>
        <dbReference type="ARBA" id="ARBA00004533"/>
    </source>
</evidence>
<dbReference type="PANTHER" id="PTHR10859">
    <property type="entry name" value="GLYCOSYL TRANSFERASE"/>
    <property type="match status" value="1"/>
</dbReference>
<dbReference type="InterPro" id="IPR001173">
    <property type="entry name" value="Glyco_trans_2-like"/>
</dbReference>
<keyword evidence="4 8" id="KW-0808">Transferase</keyword>